<dbReference type="PANTHER" id="PTHR10000">
    <property type="entry name" value="PHOSPHOSERINE PHOSPHATASE"/>
    <property type="match status" value="1"/>
</dbReference>
<dbReference type="InterPro" id="IPR036412">
    <property type="entry name" value="HAD-like_sf"/>
</dbReference>
<dbReference type="Gene3D" id="3.30.1240.10">
    <property type="match status" value="1"/>
</dbReference>
<sequence>MKAITKNKELFMAIKFIALDTDGTLLDSNGKILPSTKEAVKKALDQGIKVALCSGRPIAGLKHFMDELGIVGPDQYAITLNGAITITADGQVMTEDLVSNKFYRKMYDFGKKHHIPFNVVSPDSKIITGDHDVDLMIYTQAYENSATLYIRQPDELPADFEIAKGCFVGKEQLIDQWEEKISQEFEKDLYVVRADSCFLELLHPGVSKDNGLKELTEKLGIKPDEVMAIGDERNDLTMFEFAGTAVCMGNGSPVAKEHADYVTASNDEDGISKAFEKFL</sequence>
<evidence type="ECO:0000313" key="1">
    <source>
        <dbReference type="EMBL" id="KRL21098.1"/>
    </source>
</evidence>
<dbReference type="InterPro" id="IPR023214">
    <property type="entry name" value="HAD_sf"/>
</dbReference>
<organism evidence="1 2">
    <name type="scientific">Lactobacillus gallinarum DSM 10532 = JCM 2011</name>
    <dbReference type="NCBI Taxonomy" id="1423748"/>
    <lineage>
        <taxon>Bacteria</taxon>
        <taxon>Bacillati</taxon>
        <taxon>Bacillota</taxon>
        <taxon>Bacilli</taxon>
        <taxon>Lactobacillales</taxon>
        <taxon>Lactobacillaceae</taxon>
        <taxon>Lactobacillus</taxon>
    </lineage>
</organism>
<dbReference type="Proteomes" id="UP000051311">
    <property type="component" value="Unassembled WGS sequence"/>
</dbReference>
<dbReference type="NCBIfam" id="TIGR01484">
    <property type="entry name" value="HAD-SF-IIB"/>
    <property type="match status" value="1"/>
</dbReference>
<comment type="caution">
    <text evidence="1">The sequence shown here is derived from an EMBL/GenBank/DDBJ whole genome shotgun (WGS) entry which is preliminary data.</text>
</comment>
<dbReference type="SFLD" id="SFLDG01144">
    <property type="entry name" value="C2.B.4:_PGP_Like"/>
    <property type="match status" value="1"/>
</dbReference>
<dbReference type="CDD" id="cd07516">
    <property type="entry name" value="HAD_Pase"/>
    <property type="match status" value="1"/>
</dbReference>
<dbReference type="SUPFAM" id="SSF56784">
    <property type="entry name" value="HAD-like"/>
    <property type="match status" value="1"/>
</dbReference>
<dbReference type="SFLD" id="SFLDS00003">
    <property type="entry name" value="Haloacid_Dehalogenase"/>
    <property type="match status" value="1"/>
</dbReference>
<dbReference type="Pfam" id="PF08282">
    <property type="entry name" value="Hydrolase_3"/>
    <property type="match status" value="1"/>
</dbReference>
<dbReference type="PANTHER" id="PTHR10000:SF8">
    <property type="entry name" value="HAD SUPERFAMILY HYDROLASE-LIKE, TYPE 3"/>
    <property type="match status" value="1"/>
</dbReference>
<dbReference type="AlphaFoldDB" id="A0A0R1NUB2"/>
<dbReference type="PATRIC" id="fig|1423748.3.peg.1644"/>
<dbReference type="GO" id="GO:0000287">
    <property type="term" value="F:magnesium ion binding"/>
    <property type="evidence" value="ECO:0007669"/>
    <property type="project" value="TreeGrafter"/>
</dbReference>
<accession>A0A0R1NUB2</accession>
<protein>
    <submittedName>
        <fullName evidence="1">HAD superfamily hydrolase</fullName>
    </submittedName>
</protein>
<evidence type="ECO:0000313" key="2">
    <source>
        <dbReference type="Proteomes" id="UP000051311"/>
    </source>
</evidence>
<proteinExistence type="predicted"/>
<dbReference type="Gene3D" id="3.40.50.1000">
    <property type="entry name" value="HAD superfamily/HAD-like"/>
    <property type="match status" value="1"/>
</dbReference>
<gene>
    <name evidence="1" type="ORF">FC37_GL001580</name>
</gene>
<dbReference type="NCBIfam" id="TIGR00099">
    <property type="entry name" value="Cof-subfamily"/>
    <property type="match status" value="1"/>
</dbReference>
<dbReference type="InterPro" id="IPR000150">
    <property type="entry name" value="Cof"/>
</dbReference>
<dbReference type="EMBL" id="AZEL01000050">
    <property type="protein sequence ID" value="KRL21098.1"/>
    <property type="molecule type" value="Genomic_DNA"/>
</dbReference>
<dbReference type="eggNOG" id="COG0561">
    <property type="taxonomic scope" value="Bacteria"/>
</dbReference>
<dbReference type="GO" id="GO:0005829">
    <property type="term" value="C:cytosol"/>
    <property type="evidence" value="ECO:0007669"/>
    <property type="project" value="TreeGrafter"/>
</dbReference>
<dbReference type="GO" id="GO:0016791">
    <property type="term" value="F:phosphatase activity"/>
    <property type="evidence" value="ECO:0007669"/>
    <property type="project" value="UniProtKB-ARBA"/>
</dbReference>
<name>A0A0R1NUB2_9LACO</name>
<reference evidence="1 2" key="1">
    <citation type="journal article" date="2015" name="Genome Announc.">
        <title>Expanding the biotechnology potential of lactobacilli through comparative genomics of 213 strains and associated genera.</title>
        <authorList>
            <person name="Sun Z."/>
            <person name="Harris H.M."/>
            <person name="McCann A."/>
            <person name="Guo C."/>
            <person name="Argimon S."/>
            <person name="Zhang W."/>
            <person name="Yang X."/>
            <person name="Jeffery I.B."/>
            <person name="Cooney J.C."/>
            <person name="Kagawa T.F."/>
            <person name="Liu W."/>
            <person name="Song Y."/>
            <person name="Salvetti E."/>
            <person name="Wrobel A."/>
            <person name="Rasinkangas P."/>
            <person name="Parkhill J."/>
            <person name="Rea M.C."/>
            <person name="O'Sullivan O."/>
            <person name="Ritari J."/>
            <person name="Douillard F.P."/>
            <person name="Paul Ross R."/>
            <person name="Yang R."/>
            <person name="Briner A.E."/>
            <person name="Felis G.E."/>
            <person name="de Vos W.M."/>
            <person name="Barrangou R."/>
            <person name="Klaenhammer T.R."/>
            <person name="Caufield P.W."/>
            <person name="Cui Y."/>
            <person name="Zhang H."/>
            <person name="O'Toole P.W."/>
        </authorList>
    </citation>
    <scope>NUCLEOTIDE SEQUENCE [LARGE SCALE GENOMIC DNA]</scope>
    <source>
        <strain evidence="1 2">DSM 10532</strain>
    </source>
</reference>
<dbReference type="SFLD" id="SFLDG01140">
    <property type="entry name" value="C2.B:_Phosphomannomutase_and_P"/>
    <property type="match status" value="1"/>
</dbReference>
<dbReference type="InterPro" id="IPR006379">
    <property type="entry name" value="HAD-SF_hydro_IIB"/>
</dbReference>
<keyword evidence="1" id="KW-0378">Hydrolase</keyword>